<dbReference type="PROSITE" id="PS50995">
    <property type="entry name" value="HTH_MARR_2"/>
    <property type="match status" value="1"/>
</dbReference>
<dbReference type="SUPFAM" id="SSF46785">
    <property type="entry name" value="Winged helix' DNA-binding domain"/>
    <property type="match status" value="1"/>
</dbReference>
<dbReference type="PRINTS" id="PR00598">
    <property type="entry name" value="HTHMARR"/>
</dbReference>
<sequence>MPGPLVLDKFLPYRLSITTNLVSDVIAGAYRSLFGLSIPEWRLVAVLAERSQATQLELGAATRMDKVTVSRASAALTSRALVERTANKDDRRSHRLSLTKSGRALYGQVAPKAIELEERLLAGFSPKEVENLQAMLMRLESAAHRMAE</sequence>
<dbReference type="RefSeq" id="WP_315728278.1">
    <property type="nucleotide sequence ID" value="NZ_JAVUPU010000012.1"/>
</dbReference>
<dbReference type="PANTHER" id="PTHR35790">
    <property type="entry name" value="HTH-TYPE TRANSCRIPTIONAL REGULATOR PCHR"/>
    <property type="match status" value="1"/>
</dbReference>
<evidence type="ECO:0000313" key="6">
    <source>
        <dbReference type="Proteomes" id="UP001259572"/>
    </source>
</evidence>
<keyword evidence="3" id="KW-0804">Transcription</keyword>
<dbReference type="PANTHER" id="PTHR35790:SF4">
    <property type="entry name" value="HTH-TYPE TRANSCRIPTIONAL REGULATOR PCHR"/>
    <property type="match status" value="1"/>
</dbReference>
<dbReference type="InterPro" id="IPR036388">
    <property type="entry name" value="WH-like_DNA-bd_sf"/>
</dbReference>
<evidence type="ECO:0000313" key="5">
    <source>
        <dbReference type="EMBL" id="MDT9600792.1"/>
    </source>
</evidence>
<evidence type="ECO:0000256" key="3">
    <source>
        <dbReference type="ARBA" id="ARBA00023163"/>
    </source>
</evidence>
<proteinExistence type="predicted"/>
<keyword evidence="1" id="KW-0805">Transcription regulation</keyword>
<name>A0ABU3QBT4_9SPHN</name>
<keyword evidence="2" id="KW-0238">DNA-binding</keyword>
<dbReference type="InterPro" id="IPR036390">
    <property type="entry name" value="WH_DNA-bd_sf"/>
</dbReference>
<evidence type="ECO:0000259" key="4">
    <source>
        <dbReference type="PROSITE" id="PS50995"/>
    </source>
</evidence>
<dbReference type="Proteomes" id="UP001259572">
    <property type="component" value="Unassembled WGS sequence"/>
</dbReference>
<dbReference type="InterPro" id="IPR052067">
    <property type="entry name" value="Metal_resp_HTH_trans_reg"/>
</dbReference>
<dbReference type="SMART" id="SM00347">
    <property type="entry name" value="HTH_MARR"/>
    <property type="match status" value="1"/>
</dbReference>
<feature type="domain" description="HTH marR-type" evidence="4">
    <location>
        <begin position="1"/>
        <end position="141"/>
    </location>
</feature>
<dbReference type="InterPro" id="IPR000835">
    <property type="entry name" value="HTH_MarR-typ"/>
</dbReference>
<protein>
    <submittedName>
        <fullName evidence="5">MarR family transcriptional regulator</fullName>
    </submittedName>
</protein>
<gene>
    <name evidence="5" type="ORF">RQX22_17655</name>
</gene>
<dbReference type="Pfam" id="PF12802">
    <property type="entry name" value="MarR_2"/>
    <property type="match status" value="1"/>
</dbReference>
<reference evidence="5 6" key="1">
    <citation type="submission" date="2023-05" db="EMBL/GenBank/DDBJ databases">
        <authorList>
            <person name="Guo Y."/>
        </authorList>
    </citation>
    <scope>NUCLEOTIDE SEQUENCE [LARGE SCALE GENOMIC DNA]</scope>
    <source>
        <strain evidence="5 6">GR2756</strain>
    </source>
</reference>
<organism evidence="5 6">
    <name type="scientific">Sphingosinicella rhizophila</name>
    <dbReference type="NCBI Taxonomy" id="3050082"/>
    <lineage>
        <taxon>Bacteria</taxon>
        <taxon>Pseudomonadati</taxon>
        <taxon>Pseudomonadota</taxon>
        <taxon>Alphaproteobacteria</taxon>
        <taxon>Sphingomonadales</taxon>
        <taxon>Sphingosinicellaceae</taxon>
        <taxon>Sphingosinicella</taxon>
    </lineage>
</organism>
<keyword evidence="6" id="KW-1185">Reference proteome</keyword>
<comment type="caution">
    <text evidence="5">The sequence shown here is derived from an EMBL/GenBank/DDBJ whole genome shotgun (WGS) entry which is preliminary data.</text>
</comment>
<dbReference type="Gene3D" id="1.10.10.10">
    <property type="entry name" value="Winged helix-like DNA-binding domain superfamily/Winged helix DNA-binding domain"/>
    <property type="match status" value="1"/>
</dbReference>
<evidence type="ECO:0000256" key="2">
    <source>
        <dbReference type="ARBA" id="ARBA00023125"/>
    </source>
</evidence>
<evidence type="ECO:0000256" key="1">
    <source>
        <dbReference type="ARBA" id="ARBA00023015"/>
    </source>
</evidence>
<accession>A0ABU3QBT4</accession>
<dbReference type="EMBL" id="JAVUPU010000012">
    <property type="protein sequence ID" value="MDT9600792.1"/>
    <property type="molecule type" value="Genomic_DNA"/>
</dbReference>